<dbReference type="InterPro" id="IPR021519">
    <property type="entry name" value="DUF3182"/>
</dbReference>
<dbReference type="Proteomes" id="UP001225596">
    <property type="component" value="Unassembled WGS sequence"/>
</dbReference>
<evidence type="ECO:0000313" key="2">
    <source>
        <dbReference type="Proteomes" id="UP001225596"/>
    </source>
</evidence>
<dbReference type="SUPFAM" id="SSF56059">
    <property type="entry name" value="Glutathione synthetase ATP-binding domain-like"/>
    <property type="match status" value="1"/>
</dbReference>
<protein>
    <submittedName>
        <fullName evidence="1">DUF3182 family protein</fullName>
    </submittedName>
</protein>
<evidence type="ECO:0000313" key="1">
    <source>
        <dbReference type="EMBL" id="MDQ9171926.1"/>
    </source>
</evidence>
<accession>A0ABU1BSC6</accession>
<dbReference type="Pfam" id="PF11379">
    <property type="entry name" value="DUF3182"/>
    <property type="match status" value="1"/>
</dbReference>
<proteinExistence type="predicted"/>
<gene>
    <name evidence="1" type="ORF">Q8A64_16045</name>
</gene>
<keyword evidence="2" id="KW-1185">Reference proteome</keyword>
<organism evidence="1 2">
    <name type="scientific">Keguizhuia sedimenti</name>
    <dbReference type="NCBI Taxonomy" id="3064264"/>
    <lineage>
        <taxon>Bacteria</taxon>
        <taxon>Pseudomonadati</taxon>
        <taxon>Pseudomonadota</taxon>
        <taxon>Betaproteobacteria</taxon>
        <taxon>Burkholderiales</taxon>
        <taxon>Oxalobacteraceae</taxon>
        <taxon>Keguizhuia</taxon>
    </lineage>
</organism>
<reference evidence="1 2" key="1">
    <citation type="submission" date="2023-08" db="EMBL/GenBank/DDBJ databases">
        <title>Oxalobacteraceae gen .nov., isolated from river sludge outside the plant.</title>
        <authorList>
            <person name="Zhao S.Y."/>
        </authorList>
    </citation>
    <scope>NUCLEOTIDE SEQUENCE [LARGE SCALE GENOMIC DNA]</scope>
    <source>
        <strain evidence="1 2">R-40</strain>
    </source>
</reference>
<sequence>MAAKVSSSDAPGVVVVYTHKEDGRRRMHEASTHSALAARIARLKGWEYAGEFDPSSSYRLPLYFVPSDTLVPVDFARRLGIQDEHHLFGGVVPHPFIATKTITHSLLDDHADAPQGWSREFSRYTKDVVLPGYSAFSIRDAMRAGTRLLEQGAVRLKRADGIGGLGQSVARNFAQLDEQLAAIGQAELEHAGLVLELNLANIKTYSVGQVRIDGQTATYCGTQDLTYNNNGQEVYGGSQLIIARGDFDALLQLALPQEMQVAVSQARTYHAAALASYHGMFASRCNYDVARGEDEHGRIHAGVLEQSWRIGGASGAEIAALEAFHANPSLKEICASTTEVYGEPPELPAGAQVYFQGEDPDVGPLTKFSRTNPYANP</sequence>
<dbReference type="EMBL" id="JAUYVH010000014">
    <property type="protein sequence ID" value="MDQ9171926.1"/>
    <property type="molecule type" value="Genomic_DNA"/>
</dbReference>
<comment type="caution">
    <text evidence="1">The sequence shown here is derived from an EMBL/GenBank/DDBJ whole genome shotgun (WGS) entry which is preliminary data.</text>
</comment>
<dbReference type="RefSeq" id="WP_338437908.1">
    <property type="nucleotide sequence ID" value="NZ_JAUYVH010000014.1"/>
</dbReference>
<name>A0ABU1BSC6_9BURK</name>